<dbReference type="STRING" id="1051891.A0A0C3QEX2"/>
<evidence type="ECO:0000256" key="11">
    <source>
        <dbReference type="ARBA" id="ARBA00048679"/>
    </source>
</evidence>
<dbReference type="SMART" id="SM00220">
    <property type="entry name" value="S_TKc"/>
    <property type="match status" value="1"/>
</dbReference>
<keyword evidence="9 12" id="KW-0067">ATP-binding</keyword>
<dbReference type="EMBL" id="KN823060">
    <property type="protein sequence ID" value="KIO24521.1"/>
    <property type="molecule type" value="Genomic_DNA"/>
</dbReference>
<feature type="compositionally biased region" description="Polar residues" evidence="13">
    <location>
        <begin position="420"/>
        <end position="431"/>
    </location>
</feature>
<feature type="binding site" evidence="12">
    <location>
        <position position="75"/>
    </location>
    <ligand>
        <name>ATP</name>
        <dbReference type="ChEBI" id="CHEBI:30616"/>
    </ligand>
</feature>
<dbReference type="Pfam" id="PF00069">
    <property type="entry name" value="Pkinase"/>
    <property type="match status" value="1"/>
</dbReference>
<feature type="domain" description="Protein kinase" evidence="14">
    <location>
        <begin position="46"/>
        <end position="310"/>
    </location>
</feature>
<comment type="catalytic activity">
    <reaction evidence="11">
        <text>L-seryl-[protein] + ATP = O-phospho-L-seryl-[protein] + ADP + H(+)</text>
        <dbReference type="Rhea" id="RHEA:17989"/>
        <dbReference type="Rhea" id="RHEA-COMP:9863"/>
        <dbReference type="Rhea" id="RHEA-COMP:11604"/>
        <dbReference type="ChEBI" id="CHEBI:15378"/>
        <dbReference type="ChEBI" id="CHEBI:29999"/>
        <dbReference type="ChEBI" id="CHEBI:30616"/>
        <dbReference type="ChEBI" id="CHEBI:83421"/>
        <dbReference type="ChEBI" id="CHEBI:456216"/>
        <dbReference type="EC" id="2.7.11.1"/>
    </reaction>
</comment>
<dbReference type="InterPro" id="IPR011009">
    <property type="entry name" value="Kinase-like_dom_sf"/>
</dbReference>
<dbReference type="GO" id="GO:0035556">
    <property type="term" value="P:intracellular signal transduction"/>
    <property type="evidence" value="ECO:0007669"/>
    <property type="project" value="TreeGrafter"/>
</dbReference>
<dbReference type="PANTHER" id="PTHR24346">
    <property type="entry name" value="MAP/MICROTUBULE AFFINITY-REGULATING KINASE"/>
    <property type="match status" value="1"/>
</dbReference>
<keyword evidence="8" id="KW-0418">Kinase</keyword>
<feature type="region of interest" description="Disordered" evidence="13">
    <location>
        <begin position="1"/>
        <end position="40"/>
    </location>
</feature>
<dbReference type="PROSITE" id="PS50011">
    <property type="entry name" value="PROTEIN_KINASE_DOM"/>
    <property type="match status" value="1"/>
</dbReference>
<evidence type="ECO:0000256" key="1">
    <source>
        <dbReference type="ARBA" id="ARBA00004266"/>
    </source>
</evidence>
<evidence type="ECO:0000256" key="6">
    <source>
        <dbReference type="ARBA" id="ARBA00022679"/>
    </source>
</evidence>
<sequence>MDKSYNSPPRVVQRGRGNGQTRYEKEVAASGGKVDTHGDPPSLGPWVLGDTIGKGSSGRVRLARHNQTGKLAAVKIIPKNIMFSSRMSISNASAKHEKLMLGIRREIVIMKLIDHPNIMSLYDVFEADNELYLLLEYIEGGELFDFLVSKGRLAPPEALKYFREIIYGVDYCHRFNIAHRDLKPENLLLDSNKNIKIADFGMAAMEISNGMLETSCGSPHYASPEIVAGKAYHGSASDIWSCGVVLFALLVGRLPFDDPNMRVLLQKVRAGRFEIPSYIPAEAKDLIRKMLVVDPEYRITMSDIIKHPFFCNPSVPRPRIVVESPSLEEIARTIPAEKEIDPVCLANLAILWPGTSERKLIHALTLAGVINNLSSPGSTTPNTPASNASLFAQQAYGGVPMRANSSSGSDSYSESATSSKRMQQHQQSQPLSRRASNKENSDGDDGYVHVSLAKGKDSSGFSGQTPGRKHRPAPLELSNNNRSSVFGPAQPSPIPSPLLTGSDFPKGQGWFTSLFNFKPASYTLFSSANVVATRRECARLLESFGVNVALEEGGDGHGVLKCHAERFLDMTGALHSKSVRFRVQFQLGGNKGSVPNTPGLQPYPHSPLLSPPPHGMGNYICQFTLVQERGARSSLDAIAQRLRHEWKPGTSAVRTTQTFIYFVGSITHGKLISSITGRLDAADGSENMIQLFRLHIL</sequence>
<evidence type="ECO:0000256" key="2">
    <source>
        <dbReference type="ARBA" id="ARBA00010791"/>
    </source>
</evidence>
<dbReference type="AlphaFoldDB" id="A0A0C3QEX2"/>
<keyword evidence="16" id="KW-1185">Reference proteome</keyword>
<dbReference type="CDD" id="cd14081">
    <property type="entry name" value="STKc_BRSK1_2"/>
    <property type="match status" value="1"/>
</dbReference>
<comment type="similarity">
    <text evidence="2">Belongs to the protein kinase superfamily. CAMK Ser/Thr protein kinase family. NIM1 subfamily.</text>
</comment>
<dbReference type="PANTHER" id="PTHR24346:SF110">
    <property type="entry name" value="NON-SPECIFIC SERINE_THREONINE PROTEIN KINASE"/>
    <property type="match status" value="1"/>
</dbReference>
<evidence type="ECO:0000256" key="4">
    <source>
        <dbReference type="ARBA" id="ARBA00022527"/>
    </source>
</evidence>
<evidence type="ECO:0000256" key="10">
    <source>
        <dbReference type="ARBA" id="ARBA00047899"/>
    </source>
</evidence>
<dbReference type="PROSITE" id="PS00107">
    <property type="entry name" value="PROTEIN_KINASE_ATP"/>
    <property type="match status" value="1"/>
</dbReference>
<dbReference type="InterPro" id="IPR008271">
    <property type="entry name" value="Ser/Thr_kinase_AS"/>
</dbReference>
<organism evidence="15 16">
    <name type="scientific">Tulasnella calospora MUT 4182</name>
    <dbReference type="NCBI Taxonomy" id="1051891"/>
    <lineage>
        <taxon>Eukaryota</taxon>
        <taxon>Fungi</taxon>
        <taxon>Dikarya</taxon>
        <taxon>Basidiomycota</taxon>
        <taxon>Agaricomycotina</taxon>
        <taxon>Agaricomycetes</taxon>
        <taxon>Cantharellales</taxon>
        <taxon>Tulasnellaceae</taxon>
        <taxon>Tulasnella</taxon>
    </lineage>
</organism>
<evidence type="ECO:0000256" key="9">
    <source>
        <dbReference type="ARBA" id="ARBA00022840"/>
    </source>
</evidence>
<evidence type="ECO:0000259" key="14">
    <source>
        <dbReference type="PROSITE" id="PS50011"/>
    </source>
</evidence>
<feature type="compositionally biased region" description="Low complexity" evidence="13">
    <location>
        <begin position="405"/>
        <end position="419"/>
    </location>
</feature>
<dbReference type="InterPro" id="IPR017441">
    <property type="entry name" value="Protein_kinase_ATP_BS"/>
</dbReference>
<evidence type="ECO:0000313" key="16">
    <source>
        <dbReference type="Proteomes" id="UP000054248"/>
    </source>
</evidence>
<gene>
    <name evidence="15" type="ORF">M407DRAFT_8927</name>
</gene>
<protein>
    <recommendedName>
        <fullName evidence="3">non-specific serine/threonine protein kinase</fullName>
        <ecNumber evidence="3">2.7.11.1</ecNumber>
    </recommendedName>
</protein>
<dbReference type="GO" id="GO:0005935">
    <property type="term" value="C:cellular bud neck"/>
    <property type="evidence" value="ECO:0007669"/>
    <property type="project" value="UniProtKB-SubCell"/>
</dbReference>
<dbReference type="OrthoDB" id="193931at2759"/>
<reference evidence="15 16" key="1">
    <citation type="submission" date="2014-04" db="EMBL/GenBank/DDBJ databases">
        <authorList>
            <consortium name="DOE Joint Genome Institute"/>
            <person name="Kuo A."/>
            <person name="Girlanda M."/>
            <person name="Perotto S."/>
            <person name="Kohler A."/>
            <person name="Nagy L.G."/>
            <person name="Floudas D."/>
            <person name="Copeland A."/>
            <person name="Barry K.W."/>
            <person name="Cichocki N."/>
            <person name="Veneault-Fourrey C."/>
            <person name="LaButti K."/>
            <person name="Lindquist E.A."/>
            <person name="Lipzen A."/>
            <person name="Lundell T."/>
            <person name="Morin E."/>
            <person name="Murat C."/>
            <person name="Sun H."/>
            <person name="Tunlid A."/>
            <person name="Henrissat B."/>
            <person name="Grigoriev I.V."/>
            <person name="Hibbett D.S."/>
            <person name="Martin F."/>
            <person name="Nordberg H.P."/>
            <person name="Cantor M.N."/>
            <person name="Hua S.X."/>
        </authorList>
    </citation>
    <scope>NUCLEOTIDE SEQUENCE [LARGE SCALE GENOMIC DNA]</scope>
    <source>
        <strain evidence="15 16">MUT 4182</strain>
    </source>
</reference>
<dbReference type="FunFam" id="1.10.510.10:FF:000394">
    <property type="entry name" value="Serine/threonine-protein kinase HSL1"/>
    <property type="match status" value="1"/>
</dbReference>
<keyword evidence="7 12" id="KW-0547">Nucleotide-binding</keyword>
<keyword evidence="4" id="KW-0723">Serine/threonine-protein kinase</keyword>
<evidence type="ECO:0000256" key="3">
    <source>
        <dbReference type="ARBA" id="ARBA00012513"/>
    </source>
</evidence>
<evidence type="ECO:0000256" key="8">
    <source>
        <dbReference type="ARBA" id="ARBA00022777"/>
    </source>
</evidence>
<evidence type="ECO:0000256" key="12">
    <source>
        <dbReference type="PROSITE-ProRule" id="PRU10141"/>
    </source>
</evidence>
<reference evidence="16" key="2">
    <citation type="submission" date="2015-01" db="EMBL/GenBank/DDBJ databases">
        <title>Evolutionary Origins and Diversification of the Mycorrhizal Mutualists.</title>
        <authorList>
            <consortium name="DOE Joint Genome Institute"/>
            <consortium name="Mycorrhizal Genomics Consortium"/>
            <person name="Kohler A."/>
            <person name="Kuo A."/>
            <person name="Nagy L.G."/>
            <person name="Floudas D."/>
            <person name="Copeland A."/>
            <person name="Barry K.W."/>
            <person name="Cichocki N."/>
            <person name="Veneault-Fourrey C."/>
            <person name="LaButti K."/>
            <person name="Lindquist E.A."/>
            <person name="Lipzen A."/>
            <person name="Lundell T."/>
            <person name="Morin E."/>
            <person name="Murat C."/>
            <person name="Riley R."/>
            <person name="Ohm R."/>
            <person name="Sun H."/>
            <person name="Tunlid A."/>
            <person name="Henrissat B."/>
            <person name="Grigoriev I.V."/>
            <person name="Hibbett D.S."/>
            <person name="Martin F."/>
        </authorList>
    </citation>
    <scope>NUCLEOTIDE SEQUENCE [LARGE SCALE GENOMIC DNA]</scope>
    <source>
        <strain evidence="16">MUT 4182</strain>
    </source>
</reference>
<evidence type="ECO:0000256" key="7">
    <source>
        <dbReference type="ARBA" id="ARBA00022741"/>
    </source>
</evidence>
<comment type="catalytic activity">
    <reaction evidence="10">
        <text>L-threonyl-[protein] + ATP = O-phospho-L-threonyl-[protein] + ADP + H(+)</text>
        <dbReference type="Rhea" id="RHEA:46608"/>
        <dbReference type="Rhea" id="RHEA-COMP:11060"/>
        <dbReference type="Rhea" id="RHEA-COMP:11605"/>
        <dbReference type="ChEBI" id="CHEBI:15378"/>
        <dbReference type="ChEBI" id="CHEBI:30013"/>
        <dbReference type="ChEBI" id="CHEBI:30616"/>
        <dbReference type="ChEBI" id="CHEBI:61977"/>
        <dbReference type="ChEBI" id="CHEBI:456216"/>
        <dbReference type="EC" id="2.7.11.1"/>
    </reaction>
</comment>
<dbReference type="GO" id="GO:0005940">
    <property type="term" value="C:septin ring"/>
    <property type="evidence" value="ECO:0007669"/>
    <property type="project" value="UniProtKB-ARBA"/>
</dbReference>
<dbReference type="GO" id="GO:0005524">
    <property type="term" value="F:ATP binding"/>
    <property type="evidence" value="ECO:0007669"/>
    <property type="project" value="UniProtKB-UniRule"/>
</dbReference>
<keyword evidence="6" id="KW-0808">Transferase</keyword>
<evidence type="ECO:0000313" key="15">
    <source>
        <dbReference type="EMBL" id="KIO24521.1"/>
    </source>
</evidence>
<evidence type="ECO:0000256" key="5">
    <source>
        <dbReference type="ARBA" id="ARBA00022553"/>
    </source>
</evidence>
<keyword evidence="5" id="KW-0597">Phosphoprotein</keyword>
<dbReference type="Proteomes" id="UP000054248">
    <property type="component" value="Unassembled WGS sequence"/>
</dbReference>
<comment type="subcellular location">
    <subcellularLocation>
        <location evidence="1">Bud neck</location>
    </subcellularLocation>
</comment>
<evidence type="ECO:0000256" key="13">
    <source>
        <dbReference type="SAM" id="MobiDB-lite"/>
    </source>
</evidence>
<accession>A0A0C3QEX2</accession>
<feature type="region of interest" description="Disordered" evidence="13">
    <location>
        <begin position="399"/>
        <end position="491"/>
    </location>
</feature>
<dbReference type="HOGENOM" id="CLU_395468_0_0_1"/>
<dbReference type="SUPFAM" id="SSF56112">
    <property type="entry name" value="Protein kinase-like (PK-like)"/>
    <property type="match status" value="1"/>
</dbReference>
<dbReference type="EC" id="2.7.11.1" evidence="3"/>
<dbReference type="PROSITE" id="PS00108">
    <property type="entry name" value="PROTEIN_KINASE_ST"/>
    <property type="match status" value="1"/>
</dbReference>
<name>A0A0C3QEX2_9AGAM</name>
<proteinExistence type="inferred from homology"/>
<dbReference type="GO" id="GO:0004674">
    <property type="term" value="F:protein serine/threonine kinase activity"/>
    <property type="evidence" value="ECO:0007669"/>
    <property type="project" value="UniProtKB-KW"/>
</dbReference>
<dbReference type="InterPro" id="IPR000719">
    <property type="entry name" value="Prot_kinase_dom"/>
</dbReference>
<dbReference type="Gene3D" id="1.10.510.10">
    <property type="entry name" value="Transferase(Phosphotransferase) domain 1"/>
    <property type="match status" value="1"/>
</dbReference>